<comment type="caution">
    <text evidence="3">The sequence shown here is derived from an EMBL/GenBank/DDBJ whole genome shotgun (WGS) entry which is preliminary data.</text>
</comment>
<evidence type="ECO:0000313" key="4">
    <source>
        <dbReference type="Proteomes" id="UP000192939"/>
    </source>
</evidence>
<evidence type="ECO:0000313" key="3">
    <source>
        <dbReference type="EMBL" id="SME91733.1"/>
    </source>
</evidence>
<protein>
    <submittedName>
        <fullName evidence="3">Uncharacterized protein</fullName>
    </submittedName>
</protein>
<keyword evidence="4" id="KW-1185">Reference proteome</keyword>
<feature type="signal peptide" evidence="2">
    <location>
        <begin position="1"/>
        <end position="31"/>
    </location>
</feature>
<reference evidence="3 4" key="1">
    <citation type="submission" date="2017-04" db="EMBL/GenBank/DDBJ databases">
        <authorList>
            <person name="Varghese N."/>
            <person name="Submissions S."/>
        </authorList>
    </citation>
    <scope>NUCLEOTIDE SEQUENCE [LARGE SCALE GENOMIC DNA]</scope>
    <source>
        <strain evidence="3 4">J12</strain>
    </source>
</reference>
<feature type="chain" id="PRO_5047035671" evidence="2">
    <location>
        <begin position="32"/>
        <end position="302"/>
    </location>
</feature>
<dbReference type="Proteomes" id="UP000192939">
    <property type="component" value="Unassembled WGS sequence"/>
</dbReference>
<dbReference type="PROSITE" id="PS51257">
    <property type="entry name" value="PROKAR_LIPOPROTEIN"/>
    <property type="match status" value="1"/>
</dbReference>
<feature type="region of interest" description="Disordered" evidence="1">
    <location>
        <begin position="38"/>
        <end position="61"/>
    </location>
</feature>
<keyword evidence="2" id="KW-0732">Signal</keyword>
<dbReference type="EMBL" id="FXAE01000001">
    <property type="protein sequence ID" value="SME91733.1"/>
    <property type="molecule type" value="Genomic_DNA"/>
</dbReference>
<name>A0ABY1LRV3_9BACL</name>
<dbReference type="RefSeq" id="WP_085278074.1">
    <property type="nucleotide sequence ID" value="NZ_FXAE01000001.1"/>
</dbReference>
<accession>A0ABY1LRV3</accession>
<feature type="compositionally biased region" description="Low complexity" evidence="1">
    <location>
        <begin position="46"/>
        <end position="55"/>
    </location>
</feature>
<proteinExistence type="predicted"/>
<sequence>MTNMSLKKHRWKKTAGWLGMILLVISLTACVGNSAEPGMNAGGETNGNQTETGNNSPDDVAAETKQATGTFVGLIDNHSAEIEVEGTPMAFQMDETISAAAQSLERGTPVSFEYVERAVEGDAALKQLVLTKLEASPVKEATDSGAASDLPAEKSIELELEGMKETKTATLQRGDGYAIYMFDIFSFDAKTNKLMMNYDPDYHVIISKLPADYNIEELAKAAKSEMSKIGDVEQRSGDQLYETMRDAELFLIAQGKGLTQQYIVKNIGGQGFAFLLNQPVGEASEGFGPHALASINTVVATN</sequence>
<gene>
    <name evidence="3" type="ORF">SAMN02744124_00193</name>
</gene>
<organism evidence="3 4">
    <name type="scientific">Paenibacillus barengoltzii J12</name>
    <dbReference type="NCBI Taxonomy" id="935846"/>
    <lineage>
        <taxon>Bacteria</taxon>
        <taxon>Bacillati</taxon>
        <taxon>Bacillota</taxon>
        <taxon>Bacilli</taxon>
        <taxon>Bacillales</taxon>
        <taxon>Paenibacillaceae</taxon>
        <taxon>Paenibacillus</taxon>
    </lineage>
</organism>
<evidence type="ECO:0000256" key="2">
    <source>
        <dbReference type="SAM" id="SignalP"/>
    </source>
</evidence>
<evidence type="ECO:0000256" key="1">
    <source>
        <dbReference type="SAM" id="MobiDB-lite"/>
    </source>
</evidence>